<proteinExistence type="predicted"/>
<evidence type="ECO:0000313" key="2">
    <source>
        <dbReference type="Proteomes" id="UP001186944"/>
    </source>
</evidence>
<dbReference type="SUPFAM" id="SSF49785">
    <property type="entry name" value="Galactose-binding domain-like"/>
    <property type="match status" value="1"/>
</dbReference>
<comment type="caution">
    <text evidence="1">The sequence shown here is derived from an EMBL/GenBank/DDBJ whole genome shotgun (WGS) entry which is preliminary data.</text>
</comment>
<reference evidence="1" key="1">
    <citation type="submission" date="2019-08" db="EMBL/GenBank/DDBJ databases">
        <title>The improved chromosome-level genome for the pearl oyster Pinctada fucata martensii using PacBio sequencing and Hi-C.</title>
        <authorList>
            <person name="Zheng Z."/>
        </authorList>
    </citation>
    <scope>NUCLEOTIDE SEQUENCE</scope>
    <source>
        <strain evidence="1">ZZ-2019</strain>
        <tissue evidence="1">Adductor muscle</tissue>
    </source>
</reference>
<dbReference type="Gene3D" id="2.60.120.260">
    <property type="entry name" value="Galactose-binding domain-like"/>
    <property type="match status" value="1"/>
</dbReference>
<name>A0AA89C8M6_PINIB</name>
<dbReference type="AlphaFoldDB" id="A0AA89C8M6"/>
<dbReference type="InterPro" id="IPR008979">
    <property type="entry name" value="Galactose-bd-like_sf"/>
</dbReference>
<dbReference type="EMBL" id="VSWD01000006">
    <property type="protein sequence ID" value="KAK3099711.1"/>
    <property type="molecule type" value="Genomic_DNA"/>
</dbReference>
<gene>
    <name evidence="1" type="ORF">FSP39_008412</name>
</gene>
<dbReference type="Proteomes" id="UP001186944">
    <property type="component" value="Unassembled WGS sequence"/>
</dbReference>
<protein>
    <submittedName>
        <fullName evidence="1">Uncharacterized protein</fullName>
    </submittedName>
</protein>
<keyword evidence="2" id="KW-1185">Reference proteome</keyword>
<accession>A0AA89C8M6</accession>
<dbReference type="PANTHER" id="PTHR45713">
    <property type="entry name" value="FTP DOMAIN-CONTAINING PROTEIN"/>
    <property type="match status" value="1"/>
</dbReference>
<evidence type="ECO:0000313" key="1">
    <source>
        <dbReference type="EMBL" id="KAK3099711.1"/>
    </source>
</evidence>
<sequence>MTGPVQTSLEKTGPRPPVLSECNRLHDVEVTVAYSSTDFNMLCGTFVGPGTANQLVVVECQQNTRGRYVRLQIVKGNNNYLTLCDVKVIGF</sequence>
<organism evidence="1 2">
    <name type="scientific">Pinctada imbricata</name>
    <name type="common">Atlantic pearl-oyster</name>
    <name type="synonym">Pinctada martensii</name>
    <dbReference type="NCBI Taxonomy" id="66713"/>
    <lineage>
        <taxon>Eukaryota</taxon>
        <taxon>Metazoa</taxon>
        <taxon>Spiralia</taxon>
        <taxon>Lophotrochozoa</taxon>
        <taxon>Mollusca</taxon>
        <taxon>Bivalvia</taxon>
        <taxon>Autobranchia</taxon>
        <taxon>Pteriomorphia</taxon>
        <taxon>Pterioida</taxon>
        <taxon>Pterioidea</taxon>
        <taxon>Pteriidae</taxon>
        <taxon>Pinctada</taxon>
    </lineage>
</organism>
<dbReference type="PANTHER" id="PTHR45713:SF6">
    <property type="entry name" value="F5_8 TYPE C DOMAIN-CONTAINING PROTEIN"/>
    <property type="match status" value="1"/>
</dbReference>
<dbReference type="InterPro" id="IPR051941">
    <property type="entry name" value="BG_Antigen-Binding_Lectin"/>
</dbReference>